<reference evidence="9 10" key="1">
    <citation type="submission" date="2016-10" db="EMBL/GenBank/DDBJ databases">
        <authorList>
            <person name="Varghese N."/>
            <person name="Submissions S."/>
        </authorList>
    </citation>
    <scope>NUCLEOTIDE SEQUENCE [LARGE SCALE GENOMIC DNA]</scope>
    <source>
        <strain evidence="9 10">DSM 21822</strain>
    </source>
</reference>
<name>A0A1I3VQ14_9HYPH</name>
<dbReference type="EMBL" id="FOSL01000001">
    <property type="protein sequence ID" value="SFJ96406.1"/>
    <property type="molecule type" value="Genomic_DNA"/>
</dbReference>
<dbReference type="OrthoDB" id="9777791at2"/>
<evidence type="ECO:0000256" key="3">
    <source>
        <dbReference type="ARBA" id="ARBA00012128"/>
    </source>
</evidence>
<evidence type="ECO:0000259" key="8">
    <source>
        <dbReference type="Pfam" id="PF01636"/>
    </source>
</evidence>
<evidence type="ECO:0000313" key="10">
    <source>
        <dbReference type="Proteomes" id="UP000323300"/>
    </source>
</evidence>
<comment type="similarity">
    <text evidence="1">Belongs to the methylthioribose kinase family.</text>
</comment>
<dbReference type="GO" id="GO:0046522">
    <property type="term" value="F:S-methyl-5-thioribose kinase activity"/>
    <property type="evidence" value="ECO:0007669"/>
    <property type="project" value="UniProtKB-EC"/>
</dbReference>
<dbReference type="InterPro" id="IPR009212">
    <property type="entry name" value="Methylthioribose_kinase"/>
</dbReference>
<dbReference type="NCBIfam" id="TIGR01767">
    <property type="entry name" value="MTRK"/>
    <property type="match status" value="1"/>
</dbReference>
<dbReference type="InterPro" id="IPR002575">
    <property type="entry name" value="Aminoglycoside_PTrfase"/>
</dbReference>
<keyword evidence="7" id="KW-0067">ATP-binding</keyword>
<evidence type="ECO:0000313" key="9">
    <source>
        <dbReference type="EMBL" id="SFJ96406.1"/>
    </source>
</evidence>
<dbReference type="Proteomes" id="UP000323300">
    <property type="component" value="Unassembled WGS sequence"/>
</dbReference>
<dbReference type="GO" id="GO:0005524">
    <property type="term" value="F:ATP binding"/>
    <property type="evidence" value="ECO:0007669"/>
    <property type="project" value="UniProtKB-KW"/>
</dbReference>
<dbReference type="InterPro" id="IPR011009">
    <property type="entry name" value="Kinase-like_dom_sf"/>
</dbReference>
<dbReference type="GO" id="GO:0009086">
    <property type="term" value="P:methionine biosynthetic process"/>
    <property type="evidence" value="ECO:0007669"/>
    <property type="project" value="InterPro"/>
</dbReference>
<sequence>MTKTLSFEALSAETLPQRLGNTEPLASRIGADTSCWKVREVGDGNLNLVFIVEGAEGAAVVKQALPYVRLVGDSWPLPLKRSFFEYHALTRQKARAIPGKVVTGFPSGMAEKKTGAIVPEIYHFDEAQALIVMEYLSPHIILRKALIDGRQLPKIARDLGLFMARTLFRGSDLHMKARDRKEDLALFADNAELCDITENLVFTDPYFAAPMNRHTSPQLDGLVAELRADRDLKVEAQRLKHLFAANAETLLHGDLHTGSIMVTDGETRVIDPEFAVYGPIAFDVGMALANFWMSFFSQRGHENAGSRDAMRAYLLGVVAETWSVFRTEFAHLWRTERTGMLYHRSLFEEQGDTFGSEQALDRFLHSIWTDMLGFAGVEIHRRILGLAHNADFETIENEDLRAGCEAKALKFGRHLAVNRHTIHSLDEINALAELIEREKVS</sequence>
<evidence type="ECO:0000256" key="7">
    <source>
        <dbReference type="ARBA" id="ARBA00022840"/>
    </source>
</evidence>
<dbReference type="RefSeq" id="WP_149758047.1">
    <property type="nucleotide sequence ID" value="NZ_BSPE01000002.1"/>
</dbReference>
<evidence type="ECO:0000256" key="5">
    <source>
        <dbReference type="ARBA" id="ARBA00022741"/>
    </source>
</evidence>
<evidence type="ECO:0000256" key="2">
    <source>
        <dbReference type="ARBA" id="ARBA00011738"/>
    </source>
</evidence>
<dbReference type="Gene3D" id="3.90.1200.10">
    <property type="match status" value="1"/>
</dbReference>
<dbReference type="PANTHER" id="PTHR34273">
    <property type="entry name" value="METHYLTHIORIBOSE KINASE"/>
    <property type="match status" value="1"/>
</dbReference>
<keyword evidence="10" id="KW-1185">Reference proteome</keyword>
<evidence type="ECO:0000256" key="6">
    <source>
        <dbReference type="ARBA" id="ARBA00022777"/>
    </source>
</evidence>
<dbReference type="PIRSF" id="PIRSF031134">
    <property type="entry name" value="MTRK"/>
    <property type="match status" value="1"/>
</dbReference>
<evidence type="ECO:0000256" key="1">
    <source>
        <dbReference type="ARBA" id="ARBA00010165"/>
    </source>
</evidence>
<proteinExistence type="inferred from homology"/>
<dbReference type="PANTHER" id="PTHR34273:SF2">
    <property type="entry name" value="METHYLTHIORIBOSE KINASE"/>
    <property type="match status" value="1"/>
</dbReference>
<feature type="domain" description="Aminoglycoside phosphotransferase" evidence="8">
    <location>
        <begin position="38"/>
        <end position="303"/>
    </location>
</feature>
<keyword evidence="4" id="KW-0808">Transferase</keyword>
<dbReference type="Pfam" id="PF01636">
    <property type="entry name" value="APH"/>
    <property type="match status" value="1"/>
</dbReference>
<comment type="subunit">
    <text evidence="2">Homodimer.</text>
</comment>
<organism evidence="9 10">
    <name type="scientific">Neomesorhizobium albiziae</name>
    <dbReference type="NCBI Taxonomy" id="335020"/>
    <lineage>
        <taxon>Bacteria</taxon>
        <taxon>Pseudomonadati</taxon>
        <taxon>Pseudomonadota</taxon>
        <taxon>Alphaproteobacteria</taxon>
        <taxon>Hyphomicrobiales</taxon>
        <taxon>Phyllobacteriaceae</taxon>
        <taxon>Neomesorhizobium</taxon>
    </lineage>
</organism>
<evidence type="ECO:0000256" key="4">
    <source>
        <dbReference type="ARBA" id="ARBA00022679"/>
    </source>
</evidence>
<gene>
    <name evidence="9" type="ORF">SAMN04488498_101579</name>
</gene>
<keyword evidence="6 9" id="KW-0418">Kinase</keyword>
<accession>A0A1I3VQ14</accession>
<dbReference type="Gene3D" id="3.30.200.20">
    <property type="entry name" value="Phosphorylase Kinase, domain 1"/>
    <property type="match status" value="1"/>
</dbReference>
<dbReference type="EC" id="2.7.1.100" evidence="3"/>
<dbReference type="SUPFAM" id="SSF56112">
    <property type="entry name" value="Protein kinase-like (PK-like)"/>
    <property type="match status" value="1"/>
</dbReference>
<keyword evidence="5" id="KW-0547">Nucleotide-binding</keyword>
<protein>
    <recommendedName>
        <fullName evidence="3">S-methyl-5-thioribose kinase</fullName>
        <ecNumber evidence="3">2.7.1.100</ecNumber>
    </recommendedName>
</protein>
<dbReference type="AlphaFoldDB" id="A0A1I3VQ14"/>